<dbReference type="SUPFAM" id="SSF47473">
    <property type="entry name" value="EF-hand"/>
    <property type="match status" value="3"/>
</dbReference>
<evidence type="ECO:0000256" key="2">
    <source>
        <dbReference type="SAM" id="MobiDB-lite"/>
    </source>
</evidence>
<feature type="region of interest" description="Disordered" evidence="2">
    <location>
        <begin position="1150"/>
        <end position="1398"/>
    </location>
</feature>
<feature type="compositionally biased region" description="Polar residues" evidence="2">
    <location>
        <begin position="963"/>
        <end position="982"/>
    </location>
</feature>
<evidence type="ECO:0008006" key="8">
    <source>
        <dbReference type="Google" id="ProtNLM"/>
    </source>
</evidence>
<feature type="compositionally biased region" description="Low complexity" evidence="2">
    <location>
        <begin position="886"/>
        <end position="897"/>
    </location>
</feature>
<dbReference type="EMBL" id="KV454208">
    <property type="protein sequence ID" value="ODQ62169.1"/>
    <property type="molecule type" value="Genomic_DNA"/>
</dbReference>
<feature type="region of interest" description="Disordered" evidence="2">
    <location>
        <begin position="241"/>
        <end position="266"/>
    </location>
</feature>
<feature type="compositionally biased region" description="Low complexity" evidence="2">
    <location>
        <begin position="1224"/>
        <end position="1236"/>
    </location>
</feature>
<dbReference type="InterPro" id="IPR000261">
    <property type="entry name" value="EH_dom"/>
</dbReference>
<dbReference type="InterPro" id="IPR015940">
    <property type="entry name" value="UBA"/>
</dbReference>
<dbReference type="OrthoDB" id="524326at2759"/>
<feature type="compositionally biased region" description="Polar residues" evidence="2">
    <location>
        <begin position="1334"/>
        <end position="1343"/>
    </location>
</feature>
<dbReference type="PROSITE" id="PS50222">
    <property type="entry name" value="EF_HAND_2"/>
    <property type="match status" value="1"/>
</dbReference>
<dbReference type="PROSITE" id="PS50031">
    <property type="entry name" value="EH"/>
    <property type="match status" value="3"/>
</dbReference>
<feature type="domain" description="EH" evidence="4">
    <location>
        <begin position="146"/>
        <end position="235"/>
    </location>
</feature>
<dbReference type="GeneID" id="30203353"/>
<dbReference type="InterPro" id="IPR011992">
    <property type="entry name" value="EF-hand-dom_pair"/>
</dbReference>
<feature type="compositionally biased region" description="Polar residues" evidence="2">
    <location>
        <begin position="1358"/>
        <end position="1368"/>
    </location>
</feature>
<protein>
    <recommendedName>
        <fullName evidence="8">Actin cytoskeleton-regulatory complex protein PAN1</fullName>
    </recommendedName>
</protein>
<feature type="compositionally biased region" description="Polar residues" evidence="2">
    <location>
        <begin position="906"/>
        <end position="929"/>
    </location>
</feature>
<dbReference type="SMART" id="SM00165">
    <property type="entry name" value="UBA"/>
    <property type="match status" value="1"/>
</dbReference>
<feature type="domain" description="EH" evidence="4">
    <location>
        <begin position="16"/>
        <end position="105"/>
    </location>
</feature>
<evidence type="ECO:0000313" key="7">
    <source>
        <dbReference type="Proteomes" id="UP000094112"/>
    </source>
</evidence>
<evidence type="ECO:0000259" key="5">
    <source>
        <dbReference type="PROSITE" id="PS50222"/>
    </source>
</evidence>
<feature type="region of interest" description="Disordered" evidence="2">
    <location>
        <begin position="373"/>
        <end position="574"/>
    </location>
</feature>
<feature type="coiled-coil region" evidence="1">
    <location>
        <begin position="765"/>
        <end position="862"/>
    </location>
</feature>
<feature type="region of interest" description="Disordered" evidence="2">
    <location>
        <begin position="951"/>
        <end position="985"/>
    </location>
</feature>
<keyword evidence="7" id="KW-1185">Reference proteome</keyword>
<sequence>MATPIHNLRQPLTDQEKHFYDSIFKSLDTESLGIVTGETARSTFEKSGLPPAILGEIWQIADPTNLGFLSQFAFSVALRLIGHVQNGAKPDKSLIDYAGPVAKFQGVSGPNVAPVPALAHSSTGSISSPQQLQPQLTSLPPLTNHDISKFSQLFAKSAPTGIISGDQARNIFLKAKLPTNVLSEIWALADKNNRGQLDRDEFVVAMFLIQGTINGTIRQLPPSVPQHTWDQLKNFQSPITTGGSSTAGVPASSFSPQVTASRPNISRVPSSFANASNDWTISPQKRAQFDSIFEGLDKESRGVLGPNEIAPFLTTSKLSQDVLANIWDLSDIHNTGEFTKTEFAIAMFLVQKKIAGSELPHVIPDSLLPNYYQGASTSPTEQYKQQSVPQPGANQSHSQDHAIPQIPSRDTKPKSSLTDLVDLNDAFSTPSPTIAEAKLPEKDASRTASNSTVKYTPAGGAPRPFVPSSTFGQEIFEKQKAEAPKEVAQPPAPGPVQAKSPEAPVQLKESPVESKFAPQFTGSTQQSSSGQVPTLSTGNRAPSFQTTPSFSQQPTGSLNRSLPRNDDLLADSNPEISGQLSQATADMANLSNQIGSLTNQTSQLHEKRGRAEKELAKITTLKKDIEAKLSKLRVAYEQEVQQTQQVETSLKASKEETEQLRKEASVAEAQYNSVQTQLQSLQSELEESQKENASLKERLGTLNAEHIEVQKQLEKVQGDVRQSKGLAAINSKQLSTTEVSSNGIKAEIAALLASIAELDSHHEGYTKKQAELESLKKEIDTNEQSLAQRRQAHEQSEVDFKAKDEELQSRLQEQQQREAQIQQHEAHIQQLFANLQERQRQLENAENQLQEQQVQYAQRVQEFSNRQIEEASNGYNLSSASREIEPSATPAVPPTTSKEAVIPSDLESSTSATRDLDTASSSKDSNTSKGLLGAAVGAVAGAIGGTALAARSATTESERDNTEFSSPVAETTEQTTSVNSDDYQYEAGRDVNQFNLPIERPESATSSVQNNAPQSVRGDDIEENPTIDSVVETPALASDVLSKDYNAGERHQDAVEATTESPDVGSFEIVDEKSESDLTLRPGTGPEQSADAIESSIPGAWNVDSAEAQQENAEAKDPEPAPSVVDPQLRDASASTKAIHEDAIAAAAAATGATDDEVTAAKTDAPVRSASSIGEEFPPIKELNINESESDDEEFHETSENLPDQTKSPSKHTGGAIGAGVGATAGIAGASALGAGNKDFNFETPFAPSKTPEKRVDELFQDDFEGLEAAKEDTLNDDDEFNQTRDFNEQLDGSNFYGADNFSGQQSQQFSDPAHGQDSNGEWEQIFAGFGNEGQAQQPQEAVSQPPAASSHPYAQNAFGSQSSQQKVIQPEPTHPGRVASSSSSHKHGRIATTPRSLAVQELTGMGFSKEEALAALTKEKWNLEAATNHLLDNA</sequence>
<dbReference type="PROSITE" id="PS50030">
    <property type="entry name" value="UBA"/>
    <property type="match status" value="1"/>
</dbReference>
<dbReference type="InterPro" id="IPR009060">
    <property type="entry name" value="UBA-like_sf"/>
</dbReference>
<dbReference type="CDD" id="cd00052">
    <property type="entry name" value="EH"/>
    <property type="match status" value="3"/>
</dbReference>
<keyword evidence="1" id="KW-0175">Coiled coil</keyword>
<feature type="region of interest" description="Disordered" evidence="2">
    <location>
        <begin position="873"/>
        <end position="929"/>
    </location>
</feature>
<dbReference type="GO" id="GO:0006897">
    <property type="term" value="P:endocytosis"/>
    <property type="evidence" value="ECO:0007669"/>
    <property type="project" value="TreeGrafter"/>
</dbReference>
<feature type="compositionally biased region" description="Basic and acidic residues" evidence="2">
    <location>
        <begin position="475"/>
        <end position="485"/>
    </location>
</feature>
<dbReference type="SMART" id="SM00027">
    <property type="entry name" value="EH"/>
    <property type="match status" value="3"/>
</dbReference>
<evidence type="ECO:0000256" key="1">
    <source>
        <dbReference type="SAM" id="Coils"/>
    </source>
</evidence>
<organism evidence="6 7">
    <name type="scientific">Wickerhamomyces anomalus (strain ATCC 58044 / CBS 1984 / NCYC 433 / NRRL Y-366-8)</name>
    <name type="common">Yeast</name>
    <name type="synonym">Hansenula anomala</name>
    <dbReference type="NCBI Taxonomy" id="683960"/>
    <lineage>
        <taxon>Eukaryota</taxon>
        <taxon>Fungi</taxon>
        <taxon>Dikarya</taxon>
        <taxon>Ascomycota</taxon>
        <taxon>Saccharomycotina</taxon>
        <taxon>Saccharomycetes</taxon>
        <taxon>Phaffomycetales</taxon>
        <taxon>Wickerhamomycetaceae</taxon>
        <taxon>Wickerhamomyces</taxon>
    </lineage>
</organism>
<accession>A0A1E3P9S7</accession>
<dbReference type="GO" id="GO:0005886">
    <property type="term" value="C:plasma membrane"/>
    <property type="evidence" value="ECO:0007669"/>
    <property type="project" value="TreeGrafter"/>
</dbReference>
<dbReference type="Gene3D" id="1.10.8.10">
    <property type="entry name" value="DNA helicase RuvA subunit, C-terminal domain"/>
    <property type="match status" value="1"/>
</dbReference>
<dbReference type="GO" id="GO:0005737">
    <property type="term" value="C:cytoplasm"/>
    <property type="evidence" value="ECO:0007669"/>
    <property type="project" value="TreeGrafter"/>
</dbReference>
<proteinExistence type="predicted"/>
<gene>
    <name evidence="6" type="ORF">WICANDRAFT_87386</name>
</gene>
<feature type="compositionally biased region" description="Polar residues" evidence="2">
    <location>
        <begin position="373"/>
        <end position="397"/>
    </location>
</feature>
<dbReference type="PANTHER" id="PTHR11216:SF170">
    <property type="entry name" value="DYNAMIN ASSOCIATED PROTEIN 160, ISOFORM D"/>
    <property type="match status" value="1"/>
</dbReference>
<feature type="domain" description="EF-hand" evidence="5">
    <location>
        <begin position="177"/>
        <end position="212"/>
    </location>
</feature>
<dbReference type="InterPro" id="IPR002048">
    <property type="entry name" value="EF_hand_dom"/>
</dbReference>
<dbReference type="RefSeq" id="XP_019041376.1">
    <property type="nucleotide sequence ID" value="XM_019186107.1"/>
</dbReference>
<dbReference type="Pfam" id="PF12763">
    <property type="entry name" value="EH"/>
    <property type="match status" value="3"/>
</dbReference>
<evidence type="ECO:0000259" key="4">
    <source>
        <dbReference type="PROSITE" id="PS50031"/>
    </source>
</evidence>
<dbReference type="STRING" id="683960.A0A1E3P9S7"/>
<evidence type="ECO:0000259" key="3">
    <source>
        <dbReference type="PROSITE" id="PS50030"/>
    </source>
</evidence>
<dbReference type="GO" id="GO:0005509">
    <property type="term" value="F:calcium ion binding"/>
    <property type="evidence" value="ECO:0007669"/>
    <property type="project" value="InterPro"/>
</dbReference>
<feature type="coiled-coil region" evidence="1">
    <location>
        <begin position="580"/>
        <end position="712"/>
    </location>
</feature>
<feature type="compositionally biased region" description="Polar residues" evidence="2">
    <location>
        <begin position="1302"/>
        <end position="1322"/>
    </location>
</feature>
<feature type="compositionally biased region" description="Low complexity" evidence="2">
    <location>
        <begin position="519"/>
        <end position="531"/>
    </location>
</feature>
<feature type="compositionally biased region" description="Polar residues" evidence="2">
    <location>
        <begin position="1003"/>
        <end position="1014"/>
    </location>
</feature>
<evidence type="ECO:0000313" key="6">
    <source>
        <dbReference type="EMBL" id="ODQ62169.1"/>
    </source>
</evidence>
<dbReference type="Gene3D" id="1.10.238.10">
    <property type="entry name" value="EF-hand"/>
    <property type="match status" value="3"/>
</dbReference>
<dbReference type="GO" id="GO:0016197">
    <property type="term" value="P:endosomal transport"/>
    <property type="evidence" value="ECO:0007669"/>
    <property type="project" value="TreeGrafter"/>
</dbReference>
<feature type="domain" description="UBA" evidence="3">
    <location>
        <begin position="1392"/>
        <end position="1434"/>
    </location>
</feature>
<feature type="compositionally biased region" description="Polar residues" evidence="2">
    <location>
        <begin position="532"/>
        <end position="562"/>
    </location>
</feature>
<feature type="region of interest" description="Disordered" evidence="2">
    <location>
        <begin position="999"/>
        <end position="1136"/>
    </location>
</feature>
<reference evidence="6 7" key="1">
    <citation type="journal article" date="2016" name="Proc. Natl. Acad. Sci. U.S.A.">
        <title>Comparative genomics of biotechnologically important yeasts.</title>
        <authorList>
            <person name="Riley R."/>
            <person name="Haridas S."/>
            <person name="Wolfe K.H."/>
            <person name="Lopes M.R."/>
            <person name="Hittinger C.T."/>
            <person name="Goeker M."/>
            <person name="Salamov A.A."/>
            <person name="Wisecaver J.H."/>
            <person name="Long T.M."/>
            <person name="Calvey C.H."/>
            <person name="Aerts A.L."/>
            <person name="Barry K.W."/>
            <person name="Choi C."/>
            <person name="Clum A."/>
            <person name="Coughlan A.Y."/>
            <person name="Deshpande S."/>
            <person name="Douglass A.P."/>
            <person name="Hanson S.J."/>
            <person name="Klenk H.-P."/>
            <person name="LaButti K.M."/>
            <person name="Lapidus A."/>
            <person name="Lindquist E.A."/>
            <person name="Lipzen A.M."/>
            <person name="Meier-Kolthoff J.P."/>
            <person name="Ohm R.A."/>
            <person name="Otillar R.P."/>
            <person name="Pangilinan J.L."/>
            <person name="Peng Y."/>
            <person name="Rokas A."/>
            <person name="Rosa C.A."/>
            <person name="Scheuner C."/>
            <person name="Sibirny A.A."/>
            <person name="Slot J.C."/>
            <person name="Stielow J.B."/>
            <person name="Sun H."/>
            <person name="Kurtzman C.P."/>
            <person name="Blackwell M."/>
            <person name="Grigoriev I.V."/>
            <person name="Jeffries T.W."/>
        </authorList>
    </citation>
    <scope>NUCLEOTIDE SEQUENCE [LARGE SCALE GENOMIC DNA]</scope>
    <source>
        <strain evidence="7">ATCC 58044 / CBS 1984 / NCYC 433 / NRRL Y-366-8</strain>
    </source>
</reference>
<name>A0A1E3P9S7_WICAA</name>
<dbReference type="Proteomes" id="UP000094112">
    <property type="component" value="Unassembled WGS sequence"/>
</dbReference>
<feature type="domain" description="EH" evidence="4">
    <location>
        <begin position="285"/>
        <end position="369"/>
    </location>
</feature>
<dbReference type="PANTHER" id="PTHR11216">
    <property type="entry name" value="EH DOMAIN"/>
    <property type="match status" value="1"/>
</dbReference>
<dbReference type="Gene3D" id="1.10.287.1490">
    <property type="match status" value="1"/>
</dbReference>
<dbReference type="SUPFAM" id="SSF46934">
    <property type="entry name" value="UBA-like"/>
    <property type="match status" value="1"/>
</dbReference>
<dbReference type="Pfam" id="PF00627">
    <property type="entry name" value="UBA"/>
    <property type="match status" value="1"/>
</dbReference>
<dbReference type="SMART" id="SM00054">
    <property type="entry name" value="EFh"/>
    <property type="match status" value="4"/>
</dbReference>